<evidence type="ECO:0000259" key="2">
    <source>
        <dbReference type="Pfam" id="PF00817"/>
    </source>
</evidence>
<sequence>MTARRIVSIWLPRFAMERWLAWRKRQADEPPPDLPLALIADGPKGPVIHDLNEGARKAGVRKGARAVDMRALCPTLQLEQANPVGDRAALEKLAFWSRRWCPWSVAEGSNGLLLDTTGSDHLWGGEAAMLADMEARFGSLGYGCRIAIAPTIGAAHAFSHYGESHTLCMEPAADLASLPVAALRLEAETVLLLHRLGLRRIADLMKMPRLHLTRRFSRSELSANPLLRLDQALGRTEEPLSAPNEAPHFAVRKRLAEPIIDPVSHLPELCDRLCEILLEPGQGARRVRLSVYRTDGETSRIEAATAAPTRDANHMVSLFAERVEKLDPGFGFDVIMLEALATEAMNTVQSDLTSPLGDDLDLPRLIDRLTNRFGNTTIYCPHLYPSHVPERARRNGAPLAEQEDAVDEAERKERPLRLLDPAEEVRVLYAVPEGPPAQFVWRRRPHRIARYQGPERIAPEWWRDRSGTRLRDYYKVEDATGCRFWIYREGLHDDGRGSEPRWFLHGLFA</sequence>
<protein>
    <submittedName>
        <fullName evidence="3">DNA polymerase Y family protein</fullName>
    </submittedName>
</protein>
<reference evidence="3 4" key="1">
    <citation type="submission" date="2018-10" db="EMBL/GenBank/DDBJ databases">
        <title>Notoacmeibacter sp. M2BS9Y-3-1, whole genome shotgun sequence.</title>
        <authorList>
            <person name="Tuo L."/>
        </authorList>
    </citation>
    <scope>NUCLEOTIDE SEQUENCE [LARGE SCALE GENOMIC DNA]</scope>
    <source>
        <strain evidence="3 4">M2BS9Y-3-1</strain>
    </source>
</reference>
<evidence type="ECO:0000256" key="1">
    <source>
        <dbReference type="ARBA" id="ARBA00022763"/>
    </source>
</evidence>
<dbReference type="RefSeq" id="WP_121645489.1">
    <property type="nucleotide sequence ID" value="NZ_RCWN01000001.1"/>
</dbReference>
<dbReference type="SUPFAM" id="SSF56672">
    <property type="entry name" value="DNA/RNA polymerases"/>
    <property type="match status" value="1"/>
</dbReference>
<comment type="caution">
    <text evidence="3">The sequence shown here is derived from an EMBL/GenBank/DDBJ whole genome shotgun (WGS) entry which is preliminary data.</text>
</comment>
<dbReference type="InterPro" id="IPR050356">
    <property type="entry name" value="SulA_CellDiv_inhibitor"/>
</dbReference>
<dbReference type="InterPro" id="IPR043502">
    <property type="entry name" value="DNA/RNA_pol_sf"/>
</dbReference>
<dbReference type="EMBL" id="RCWN01000001">
    <property type="protein sequence ID" value="RLQ88521.1"/>
    <property type="molecule type" value="Genomic_DNA"/>
</dbReference>
<dbReference type="Proteomes" id="UP000281094">
    <property type="component" value="Unassembled WGS sequence"/>
</dbReference>
<dbReference type="InterPro" id="IPR001126">
    <property type="entry name" value="UmuC"/>
</dbReference>
<dbReference type="CDD" id="cd03468">
    <property type="entry name" value="PolY_like"/>
    <property type="match status" value="1"/>
</dbReference>
<dbReference type="GO" id="GO:0006281">
    <property type="term" value="P:DNA repair"/>
    <property type="evidence" value="ECO:0007669"/>
    <property type="project" value="InterPro"/>
</dbReference>
<dbReference type="PANTHER" id="PTHR35369">
    <property type="entry name" value="BLR3025 PROTEIN-RELATED"/>
    <property type="match status" value="1"/>
</dbReference>
<evidence type="ECO:0000313" key="4">
    <source>
        <dbReference type="Proteomes" id="UP000281094"/>
    </source>
</evidence>
<organism evidence="3 4">
    <name type="scientific">Notoacmeibacter ruber</name>
    <dbReference type="NCBI Taxonomy" id="2670375"/>
    <lineage>
        <taxon>Bacteria</taxon>
        <taxon>Pseudomonadati</taxon>
        <taxon>Pseudomonadota</taxon>
        <taxon>Alphaproteobacteria</taxon>
        <taxon>Hyphomicrobiales</taxon>
        <taxon>Notoacmeibacteraceae</taxon>
        <taxon>Notoacmeibacter</taxon>
    </lineage>
</organism>
<dbReference type="AlphaFoldDB" id="A0A3L7JFY3"/>
<name>A0A3L7JFY3_9HYPH</name>
<accession>A0A3L7JFY3</accession>
<gene>
    <name evidence="3" type="ORF">D8780_10180</name>
</gene>
<feature type="domain" description="UmuC" evidence="2">
    <location>
        <begin position="39"/>
        <end position="157"/>
    </location>
</feature>
<keyword evidence="1" id="KW-0227">DNA damage</keyword>
<dbReference type="PANTHER" id="PTHR35369:SF2">
    <property type="entry name" value="BLR3025 PROTEIN"/>
    <property type="match status" value="1"/>
</dbReference>
<dbReference type="Pfam" id="PF00817">
    <property type="entry name" value="IMS"/>
    <property type="match status" value="1"/>
</dbReference>
<proteinExistence type="predicted"/>
<evidence type="ECO:0000313" key="3">
    <source>
        <dbReference type="EMBL" id="RLQ88521.1"/>
    </source>
</evidence>
<keyword evidence="4" id="KW-1185">Reference proteome</keyword>